<dbReference type="Proteomes" id="UP001529510">
    <property type="component" value="Unassembled WGS sequence"/>
</dbReference>
<dbReference type="SUPFAM" id="SSF47954">
    <property type="entry name" value="Cyclin-like"/>
    <property type="match status" value="1"/>
</dbReference>
<dbReference type="InterPro" id="IPR006671">
    <property type="entry name" value="Cyclin_N"/>
</dbReference>
<sequence length="52" mass="6196">ERAPPCVDDFLYICDDAYKRSQLITMEISILQALNFDINIPVPYRFLRRYAK</sequence>
<dbReference type="EMBL" id="JAMKFB020000007">
    <property type="protein sequence ID" value="KAL0189303.1"/>
    <property type="molecule type" value="Genomic_DNA"/>
</dbReference>
<gene>
    <name evidence="2" type="ORF">M9458_016402</name>
</gene>
<dbReference type="PANTHER" id="PTHR10177">
    <property type="entry name" value="CYCLINS"/>
    <property type="match status" value="1"/>
</dbReference>
<evidence type="ECO:0000313" key="3">
    <source>
        <dbReference type="Proteomes" id="UP001529510"/>
    </source>
</evidence>
<keyword evidence="3" id="KW-1185">Reference proteome</keyword>
<proteinExistence type="predicted"/>
<name>A0ABD0QU77_CIRMR</name>
<comment type="caution">
    <text evidence="2">The sequence shown here is derived from an EMBL/GenBank/DDBJ whole genome shotgun (WGS) entry which is preliminary data.</text>
</comment>
<dbReference type="InterPro" id="IPR039361">
    <property type="entry name" value="Cyclin"/>
</dbReference>
<evidence type="ECO:0000259" key="1">
    <source>
        <dbReference type="Pfam" id="PF00134"/>
    </source>
</evidence>
<feature type="non-terminal residue" evidence="2">
    <location>
        <position position="52"/>
    </location>
</feature>
<reference evidence="2 3" key="1">
    <citation type="submission" date="2024-05" db="EMBL/GenBank/DDBJ databases">
        <title>Genome sequencing and assembly of Indian major carp, Cirrhinus mrigala (Hamilton, 1822).</title>
        <authorList>
            <person name="Mohindra V."/>
            <person name="Chowdhury L.M."/>
            <person name="Lal K."/>
            <person name="Jena J.K."/>
        </authorList>
    </citation>
    <scope>NUCLEOTIDE SEQUENCE [LARGE SCALE GENOMIC DNA]</scope>
    <source>
        <strain evidence="2">CM1030</strain>
        <tissue evidence="2">Blood</tissue>
    </source>
</reference>
<feature type="non-terminal residue" evidence="2">
    <location>
        <position position="1"/>
    </location>
</feature>
<dbReference type="Gene3D" id="1.10.472.10">
    <property type="entry name" value="Cyclin-like"/>
    <property type="match status" value="1"/>
</dbReference>
<evidence type="ECO:0000313" key="2">
    <source>
        <dbReference type="EMBL" id="KAL0189303.1"/>
    </source>
</evidence>
<protein>
    <recommendedName>
        <fullName evidence="1">Cyclin N-terminal domain-containing protein</fullName>
    </recommendedName>
</protein>
<dbReference type="AlphaFoldDB" id="A0ABD0QU77"/>
<dbReference type="Pfam" id="PF00134">
    <property type="entry name" value="Cyclin_N"/>
    <property type="match status" value="1"/>
</dbReference>
<feature type="domain" description="Cyclin N-terminal" evidence="1">
    <location>
        <begin position="1"/>
        <end position="39"/>
    </location>
</feature>
<dbReference type="InterPro" id="IPR036915">
    <property type="entry name" value="Cyclin-like_sf"/>
</dbReference>
<organism evidence="2 3">
    <name type="scientific">Cirrhinus mrigala</name>
    <name type="common">Mrigala</name>
    <dbReference type="NCBI Taxonomy" id="683832"/>
    <lineage>
        <taxon>Eukaryota</taxon>
        <taxon>Metazoa</taxon>
        <taxon>Chordata</taxon>
        <taxon>Craniata</taxon>
        <taxon>Vertebrata</taxon>
        <taxon>Euteleostomi</taxon>
        <taxon>Actinopterygii</taxon>
        <taxon>Neopterygii</taxon>
        <taxon>Teleostei</taxon>
        <taxon>Ostariophysi</taxon>
        <taxon>Cypriniformes</taxon>
        <taxon>Cyprinidae</taxon>
        <taxon>Labeoninae</taxon>
        <taxon>Labeonini</taxon>
        <taxon>Cirrhinus</taxon>
    </lineage>
</organism>
<accession>A0ABD0QU77</accession>